<organism evidence="5 6">
    <name type="scientific">Ruegeria haliotis</name>
    <dbReference type="NCBI Taxonomy" id="2747601"/>
    <lineage>
        <taxon>Bacteria</taxon>
        <taxon>Pseudomonadati</taxon>
        <taxon>Pseudomonadota</taxon>
        <taxon>Alphaproteobacteria</taxon>
        <taxon>Rhodobacterales</taxon>
        <taxon>Roseobacteraceae</taxon>
        <taxon>Ruegeria</taxon>
    </lineage>
</organism>
<evidence type="ECO:0000256" key="2">
    <source>
        <dbReference type="ARBA" id="ARBA00023125"/>
    </source>
</evidence>
<dbReference type="Pfam" id="PF00196">
    <property type="entry name" value="GerE"/>
    <property type="match status" value="1"/>
</dbReference>
<keyword evidence="1" id="KW-0805">Transcription regulation</keyword>
<gene>
    <name evidence="5" type="ORF">HW561_22115</name>
</gene>
<dbReference type="PROSITE" id="PS50043">
    <property type="entry name" value="HTH_LUXR_2"/>
    <property type="match status" value="1"/>
</dbReference>
<dbReference type="PANTHER" id="PTHR44688:SF16">
    <property type="entry name" value="DNA-BINDING TRANSCRIPTIONAL ACTIVATOR DEVR_DOSR"/>
    <property type="match status" value="1"/>
</dbReference>
<keyword evidence="3" id="KW-0804">Transcription</keyword>
<feature type="domain" description="HTH luxR-type" evidence="4">
    <location>
        <begin position="194"/>
        <end position="259"/>
    </location>
</feature>
<dbReference type="InterPro" id="IPR016032">
    <property type="entry name" value="Sig_transdc_resp-reg_C-effctor"/>
</dbReference>
<dbReference type="InterPro" id="IPR036388">
    <property type="entry name" value="WH-like_DNA-bd_sf"/>
</dbReference>
<accession>A0ABX2PW95</accession>
<protein>
    <submittedName>
        <fullName evidence="5">LuxR family transcriptional regulator</fullName>
    </submittedName>
</protein>
<dbReference type="PRINTS" id="PR00038">
    <property type="entry name" value="HTHLUXR"/>
</dbReference>
<sequence>MKPDPAPELLAQTVLALDTPQFAQHLMDWLNAGLQFDNFTIVAFIEDQAPEVFLTQATEKRVFERIGSHYADGAYLLDPFYSLHKRGQPDGLYHLIDIAPDQFQRNEYYKSYYQRTTLVDEMAFFSTPAPGVSITACLGRDATTAHRFSNRDLRDARQAAPIANALIRKNWCSLSSVAAATPENPAETLQQRLSEESGINLSPRQAEIALLILQGHSSISIGLTLGISPQTVKVIRKQLYKKCQISSQGELYYLIAPRLSQVR</sequence>
<evidence type="ECO:0000259" key="4">
    <source>
        <dbReference type="PROSITE" id="PS50043"/>
    </source>
</evidence>
<dbReference type="EMBL" id="JABXWT010000027">
    <property type="protein sequence ID" value="NVO58482.1"/>
    <property type="molecule type" value="Genomic_DNA"/>
</dbReference>
<dbReference type="InterPro" id="IPR000792">
    <property type="entry name" value="Tscrpt_reg_LuxR_C"/>
</dbReference>
<evidence type="ECO:0000256" key="3">
    <source>
        <dbReference type="ARBA" id="ARBA00023163"/>
    </source>
</evidence>
<dbReference type="SUPFAM" id="SSF46894">
    <property type="entry name" value="C-terminal effector domain of the bipartite response regulators"/>
    <property type="match status" value="1"/>
</dbReference>
<dbReference type="Proteomes" id="UP000630805">
    <property type="component" value="Unassembled WGS sequence"/>
</dbReference>
<evidence type="ECO:0000313" key="6">
    <source>
        <dbReference type="Proteomes" id="UP000630805"/>
    </source>
</evidence>
<evidence type="ECO:0000256" key="1">
    <source>
        <dbReference type="ARBA" id="ARBA00023015"/>
    </source>
</evidence>
<dbReference type="Gene3D" id="1.10.10.10">
    <property type="entry name" value="Winged helix-like DNA-binding domain superfamily/Winged helix DNA-binding domain"/>
    <property type="match status" value="1"/>
</dbReference>
<dbReference type="SMART" id="SM00421">
    <property type="entry name" value="HTH_LUXR"/>
    <property type="match status" value="1"/>
</dbReference>
<name>A0ABX2PW95_9RHOB</name>
<reference evidence="5 6" key="1">
    <citation type="submission" date="2020-06" db="EMBL/GenBank/DDBJ databases">
        <authorList>
            <person name="Cao W.R."/>
        </authorList>
    </citation>
    <scope>NUCLEOTIDE SEQUENCE [LARGE SCALE GENOMIC DNA]</scope>
    <source>
        <strain evidence="5 6">B1Z28</strain>
    </source>
</reference>
<keyword evidence="6" id="KW-1185">Reference proteome</keyword>
<comment type="caution">
    <text evidence="5">The sequence shown here is derived from an EMBL/GenBank/DDBJ whole genome shotgun (WGS) entry which is preliminary data.</text>
</comment>
<dbReference type="PANTHER" id="PTHR44688">
    <property type="entry name" value="DNA-BINDING TRANSCRIPTIONAL ACTIVATOR DEVR_DOSR"/>
    <property type="match status" value="1"/>
</dbReference>
<evidence type="ECO:0000313" key="5">
    <source>
        <dbReference type="EMBL" id="NVO58482.1"/>
    </source>
</evidence>
<keyword evidence="2" id="KW-0238">DNA-binding</keyword>
<proteinExistence type="predicted"/>
<dbReference type="RefSeq" id="WP_176867523.1">
    <property type="nucleotide sequence ID" value="NZ_JABXWT010000027.1"/>
</dbReference>